<reference evidence="1" key="1">
    <citation type="journal article" date="2012" name="Environ. Microbiol.">
        <title>Genomic content of uncultured Bacteroidetes from contrasting oceanic provinces in the North Atlantic Ocean.</title>
        <authorList>
            <person name="Gomez-Pereira P.R."/>
            <person name="Schuler M."/>
            <person name="Fuchs B.M."/>
            <person name="Bennke C."/>
            <person name="Teeling H."/>
            <person name="Waldmann J."/>
            <person name="Richter M."/>
            <person name="Barbe V."/>
            <person name="Bataille E."/>
            <person name="Glockner F.O."/>
            <person name="Amann R."/>
        </authorList>
    </citation>
    <scope>NUCLEOTIDE SEQUENCE</scope>
</reference>
<evidence type="ECO:0000313" key="1">
    <source>
        <dbReference type="EMBL" id="CCF99468.1"/>
    </source>
</evidence>
<reference evidence="1" key="2">
    <citation type="submission" date="2012-02" db="EMBL/GenBank/DDBJ databases">
        <authorList>
            <person name="Genoscope - CEA"/>
        </authorList>
    </citation>
    <scope>NUCLEOTIDE SEQUENCE</scope>
</reference>
<name>H6REK7_9BACT</name>
<organism evidence="1">
    <name type="scientific">uncultured Flavobacteriia bacterium</name>
    <dbReference type="NCBI Taxonomy" id="212695"/>
    <lineage>
        <taxon>Bacteria</taxon>
        <taxon>Pseudomonadati</taxon>
        <taxon>Bacteroidota</taxon>
        <taxon>Flavobacteriia</taxon>
        <taxon>environmental samples</taxon>
    </lineage>
</organism>
<gene>
    <name evidence="1" type="ORF">VIS_S3BGA110014</name>
</gene>
<dbReference type="EMBL" id="FO117580">
    <property type="protein sequence ID" value="CCF99468.1"/>
    <property type="molecule type" value="Genomic_DNA"/>
</dbReference>
<accession>H6REK7</accession>
<dbReference type="Gene3D" id="2.60.40.4070">
    <property type="match status" value="1"/>
</dbReference>
<protein>
    <submittedName>
        <fullName evidence="1">Uncharacterized protein</fullName>
    </submittedName>
</protein>
<proteinExistence type="predicted"/>
<sequence length="1380" mass="152221">MVAIAQMGLAHINPNLAPKSNGGNDNSDFNTSLREDCLEAINTTNLNINNVRALLQVGGDVWWDLDNGSYVVPKQASREDEVSAIFSGSVWVGGLTPSGSIKLAAGPNGAYYGRQGAVDWYSGPLDVEGITDKPICDDWNTFFKVDGESVRNAVRLFDKDPLAFACDSIQNDVKYWPGKNNPFWGEEYDFELPVDQSLGAFWDEPGVDGNGDGVYNPCDGDFPIINIRNCEPFDRKAAFELIPDEMTFWIYNDNGGAHRISFATPIQMEVQVQAFAYATNDAINDMTFNRYKLINKASEDIRETYFALWVDPDLGCYQDDYIGCDIDRSLAYVYNEDAVDGIEGGETCGGVNTYGTNVPILGIDYFRGPRGPKIFCRDMDGNILTQIDEETGDTVNLFCDPPIGSGDFDTLLEIGMSAFMYMNNCGVGNPPVATCDAGQSTEFYNIMKGIWLDGTPVTVGGDGYNPGSTDSTSYVFPDEPNDESTDAWSMCTADLPFGDRRVLQVTGPLLLQPQATNELIVGVVFVPDEESYPCPDLSRLLSADDLAQSLFDNCFNITDGPDAPDVCGIELDQEIIMTLFNQEGSNNFKELYEEKDLLISDESVMGDDELYKFEGYKIYQLVNGGISPSELDNIDKARLVFQTDLKNEVSELWNWTSQISPISSAIIYSPTRKVVGANIGMKNTLSITEDQFATGADPRLVNHKTYYYMSLAYGFNEYAKFEEDTGTGQPRPYIEGRGNIKTYAYTPRPIVYQELLSNYGDVPSLTRLDGVGSGLTFIDMEDDMYDKILEASVNGNAADGVTYKKNAGPVNVKIYNPLDVKEGTFRLELFGTELDENNSTNFLGGDARWRLTNIDDGDVIESDTTIDVSAEQIVEKYGFSIELNQIAEPGELREVNNGAVGSTLEYDDVNGSIWMTAIPDGGLGNGDRLFDWVANTVAQDPENDLKEVSDVFYPFSMARYAPPSELEPSFYVTPAWKQGQGFLLDPVIQFGDLLLNQDLNNVDIIMTSDKEKWSRCIVVETASPDYYNTAGLQTQGNRNQFDIRAGASVGKDGEPDGSGEGMGWFPGYAVDVETGERLNIFFGENSVYDEDVSEYLTGGATGGDMIFNPTSQTISPDAPPDQPQFGIFNLVGGGQHFIYVTRQRYDECALLANDLQPSNNPTTKFNPLSLVTWAAFPTNAVGDGNNLLSVADGIVPNELKFKLRVTNPFGFATEIDEEGTSSNNKYDGAKIGGYPAFEFKIEGAASRALEANEYEGALENVNVVPNPYYAYSAYERSEFDNTIKITNLPPRADITIYSLDGKFIRTFLRDEQDMIKSSGFPVQTQQGFPDVSWDLKNDKGVPVASGVYLIHVRAEFDDGSMEERVIKWFGVGRKFDPSNL</sequence>